<evidence type="ECO:0000256" key="4">
    <source>
        <dbReference type="ARBA" id="ARBA00022741"/>
    </source>
</evidence>
<keyword evidence="2" id="KW-0433">Leucine-rich repeat</keyword>
<dbReference type="SUPFAM" id="SSF52540">
    <property type="entry name" value="P-loop containing nucleoside triphosphate hydrolases"/>
    <property type="match status" value="1"/>
</dbReference>
<keyword evidence="6" id="KW-0067">ATP-binding</keyword>
<dbReference type="EMBL" id="JABTTQ020000008">
    <property type="protein sequence ID" value="KAK6150827.1"/>
    <property type="molecule type" value="Genomic_DNA"/>
</dbReference>
<protein>
    <submittedName>
        <fullName evidence="9">Uncharacterized protein</fullName>
    </submittedName>
</protein>
<gene>
    <name evidence="9" type="ORF">DH2020_015759</name>
</gene>
<evidence type="ECO:0000259" key="8">
    <source>
        <dbReference type="Pfam" id="PF23559"/>
    </source>
</evidence>
<dbReference type="CDD" id="cd14798">
    <property type="entry name" value="RX-CC_like"/>
    <property type="match status" value="1"/>
</dbReference>
<evidence type="ECO:0000259" key="7">
    <source>
        <dbReference type="Pfam" id="PF00931"/>
    </source>
</evidence>
<dbReference type="InterPro" id="IPR002182">
    <property type="entry name" value="NB-ARC"/>
</dbReference>
<dbReference type="PRINTS" id="PR00364">
    <property type="entry name" value="DISEASERSIST"/>
</dbReference>
<dbReference type="PANTHER" id="PTHR23155">
    <property type="entry name" value="DISEASE RESISTANCE PROTEIN RP"/>
    <property type="match status" value="1"/>
</dbReference>
<evidence type="ECO:0000256" key="5">
    <source>
        <dbReference type="ARBA" id="ARBA00022821"/>
    </source>
</evidence>
<evidence type="ECO:0000313" key="9">
    <source>
        <dbReference type="EMBL" id="KAK6150827.1"/>
    </source>
</evidence>
<evidence type="ECO:0000256" key="1">
    <source>
        <dbReference type="ARBA" id="ARBA00008894"/>
    </source>
</evidence>
<keyword evidence="3" id="KW-0677">Repeat</keyword>
<dbReference type="SUPFAM" id="SSF52058">
    <property type="entry name" value="L domain-like"/>
    <property type="match status" value="1"/>
</dbReference>
<dbReference type="Gene3D" id="3.40.50.300">
    <property type="entry name" value="P-loop containing nucleotide triphosphate hydrolases"/>
    <property type="match status" value="1"/>
</dbReference>
<evidence type="ECO:0000256" key="6">
    <source>
        <dbReference type="ARBA" id="ARBA00022840"/>
    </source>
</evidence>
<dbReference type="PANTHER" id="PTHR23155:SF1205">
    <property type="entry name" value="DISEASE RESISTANCE PROTEIN RPM1"/>
    <property type="match status" value="1"/>
</dbReference>
<accession>A0ABR0WTK1</accession>
<keyword evidence="4" id="KW-0547">Nucleotide-binding</keyword>
<dbReference type="Gene3D" id="1.10.8.430">
    <property type="entry name" value="Helical domain of apoptotic protease-activating factors"/>
    <property type="match status" value="1"/>
</dbReference>
<keyword evidence="5" id="KW-0611">Plant defense</keyword>
<feature type="domain" description="Disease resistance protein winged helix" evidence="8">
    <location>
        <begin position="614"/>
        <end position="683"/>
    </location>
</feature>
<reference evidence="9 10" key="1">
    <citation type="journal article" date="2021" name="Comput. Struct. Biotechnol. J.">
        <title>De novo genome assembly of the potent medicinal plant Rehmannia glutinosa using nanopore technology.</title>
        <authorList>
            <person name="Ma L."/>
            <person name="Dong C."/>
            <person name="Song C."/>
            <person name="Wang X."/>
            <person name="Zheng X."/>
            <person name="Niu Y."/>
            <person name="Chen S."/>
            <person name="Feng W."/>
        </authorList>
    </citation>
    <scope>NUCLEOTIDE SEQUENCE [LARGE SCALE GENOMIC DNA]</scope>
    <source>
        <strain evidence="9">DH-2019</strain>
    </source>
</reference>
<feature type="domain" description="NB-ARC" evidence="7">
    <location>
        <begin position="362"/>
        <end position="528"/>
    </location>
</feature>
<dbReference type="Pfam" id="PF00931">
    <property type="entry name" value="NB-ARC"/>
    <property type="match status" value="1"/>
</dbReference>
<dbReference type="Gene3D" id="1.10.10.10">
    <property type="entry name" value="Winged helix-like DNA-binding domain superfamily/Winged helix DNA-binding domain"/>
    <property type="match status" value="1"/>
</dbReference>
<sequence length="865" mass="100399">MQTINVSDLERIVRRWRPDYDLKNESYHEFNIPTWAKLNLVIEVWIQWFGPHNLKIFATEELGELFNVPKRQQISDEDDTLQKNELVAAFISFLVQILHYKTDMIVSFGDRVDCLQKELRFVLTVLGDTSVQDAELEAVDNLMSEFEAVANETGNLVCLLFFTTEHRRIEKDLVVLFSHFDLLRAHIIEFPYWVSFICKANITPKVVAVDSLFTVDSLVFYLKDLLDRDDSLIPNMKDQIKILHQDLMYSLSFLKDMKVDQRSEIKELKEPVVRIIDVAYEAEYLIHSFLVGDAPLSYFSLRLPHVIHKIKLIGNGLQEIKRNNYDYGALKFAHNFGAQLSLQAKRNSEVADITVGLEDEATYILDQLVGGTQHLQSISIFGMPGLGKTTFAKKLYNHPCVNYRFDRRSWCVVSQMYQRKRLLIDILISSGCEDDKDRISKMEEENLVERIYKSLKGRRYLIVMDDIWDSNVWDDLRRCFPDDGNGSRILFTTRNKDVAPPNSIIHALPSLSNEQCWELLEKKVFHNDPCPPQLVGIGKEIATNCCGLPLAVVVIAGILLTGAKEESTWKNVEGRLASLIFYGRNNSMMQILEQSYKYLPKHLKPCFLYFGALPEYTEIPVRKLKWLWIAEGFIHEEDKKSAESVAEIYLMELIDKSLVMVAKRRSDGGVKACVIHDLLRDLCLKIAEEENFLKWVDKYPDLRFLTQFESLHISASHEREMPTEINFPSNIKKLTMKSLRLPWEKINSTIGILPNLEVLKLGYDAFVGGKWETRDGEFQQLRFLKLQQLGLNQWNVSSSEHFPRLRRLVLRHCYNLREIPCEIGEIATMQLIEVDRCRKEVRECVIQIEQEQRDMGNEDIRVVIR</sequence>
<keyword evidence="10" id="KW-1185">Reference proteome</keyword>
<comment type="similarity">
    <text evidence="1">Belongs to the disease resistance NB-LRR family.</text>
</comment>
<dbReference type="Proteomes" id="UP001318860">
    <property type="component" value="Unassembled WGS sequence"/>
</dbReference>
<dbReference type="InterPro" id="IPR036388">
    <property type="entry name" value="WH-like_DNA-bd_sf"/>
</dbReference>
<proteinExistence type="inferred from homology"/>
<evidence type="ECO:0000256" key="2">
    <source>
        <dbReference type="ARBA" id="ARBA00022614"/>
    </source>
</evidence>
<comment type="caution">
    <text evidence="9">The sequence shown here is derived from an EMBL/GenBank/DDBJ whole genome shotgun (WGS) entry which is preliminary data.</text>
</comment>
<organism evidence="9 10">
    <name type="scientific">Rehmannia glutinosa</name>
    <name type="common">Chinese foxglove</name>
    <dbReference type="NCBI Taxonomy" id="99300"/>
    <lineage>
        <taxon>Eukaryota</taxon>
        <taxon>Viridiplantae</taxon>
        <taxon>Streptophyta</taxon>
        <taxon>Embryophyta</taxon>
        <taxon>Tracheophyta</taxon>
        <taxon>Spermatophyta</taxon>
        <taxon>Magnoliopsida</taxon>
        <taxon>eudicotyledons</taxon>
        <taxon>Gunneridae</taxon>
        <taxon>Pentapetalae</taxon>
        <taxon>asterids</taxon>
        <taxon>lamiids</taxon>
        <taxon>Lamiales</taxon>
        <taxon>Orobanchaceae</taxon>
        <taxon>Rehmannieae</taxon>
        <taxon>Rehmannia</taxon>
    </lineage>
</organism>
<evidence type="ECO:0000313" key="10">
    <source>
        <dbReference type="Proteomes" id="UP001318860"/>
    </source>
</evidence>
<dbReference type="Gene3D" id="1.20.5.4130">
    <property type="match status" value="1"/>
</dbReference>
<dbReference type="InterPro" id="IPR032675">
    <property type="entry name" value="LRR_dom_sf"/>
</dbReference>
<dbReference type="InterPro" id="IPR058922">
    <property type="entry name" value="WHD_DRP"/>
</dbReference>
<dbReference type="InterPro" id="IPR027417">
    <property type="entry name" value="P-loop_NTPase"/>
</dbReference>
<evidence type="ECO:0000256" key="3">
    <source>
        <dbReference type="ARBA" id="ARBA00022737"/>
    </source>
</evidence>
<dbReference type="InterPro" id="IPR042197">
    <property type="entry name" value="Apaf_helical"/>
</dbReference>
<dbReference type="Gene3D" id="3.80.10.10">
    <property type="entry name" value="Ribonuclease Inhibitor"/>
    <property type="match status" value="1"/>
</dbReference>
<name>A0ABR0WTK1_REHGL</name>
<dbReference type="Pfam" id="PF23559">
    <property type="entry name" value="WHD_DRP"/>
    <property type="match status" value="1"/>
</dbReference>
<dbReference type="InterPro" id="IPR044974">
    <property type="entry name" value="Disease_R_plants"/>
</dbReference>
<dbReference type="InterPro" id="IPR038005">
    <property type="entry name" value="RX-like_CC"/>
</dbReference>